<dbReference type="EMBL" id="CP041239">
    <property type="protein sequence ID" value="QLL64059.1"/>
    <property type="molecule type" value="Genomic_DNA"/>
</dbReference>
<accession>A0A859QX00</accession>
<keyword evidence="1" id="KW-0614">Plasmid</keyword>
<evidence type="ECO:0000313" key="1">
    <source>
        <dbReference type="EMBL" id="QLL64059.1"/>
    </source>
</evidence>
<geneLocation type="plasmid" evidence="2">
    <name>pemeittgr7a</name>
</geneLocation>
<keyword evidence="2" id="KW-1185">Reference proteome</keyword>
<organism evidence="1 2">
    <name type="scientific">Sinorhizobium mexicanum</name>
    <dbReference type="NCBI Taxonomy" id="375549"/>
    <lineage>
        <taxon>Bacteria</taxon>
        <taxon>Pseudomonadati</taxon>
        <taxon>Pseudomonadota</taxon>
        <taxon>Alphaproteobacteria</taxon>
        <taxon>Hyphomicrobiales</taxon>
        <taxon>Rhizobiaceae</taxon>
        <taxon>Sinorhizobium/Ensifer group</taxon>
        <taxon>Sinorhizobium</taxon>
    </lineage>
</organism>
<dbReference type="PROSITE" id="PS51257">
    <property type="entry name" value="PROKAR_LIPOPROTEIN"/>
    <property type="match status" value="1"/>
</dbReference>
<dbReference type="AlphaFoldDB" id="A0A859QX00"/>
<name>A0A859QX00_9HYPH</name>
<dbReference type="KEGG" id="emx:FKV68_21615"/>
<evidence type="ECO:0000313" key="2">
    <source>
        <dbReference type="Proteomes" id="UP000510721"/>
    </source>
</evidence>
<dbReference type="RefSeq" id="WP_180941614.1">
    <property type="nucleotide sequence ID" value="NZ_CP041239.1"/>
</dbReference>
<sequence>MHCSRVVSFTSAAALACLAISSLTVSPAGAHEAPTGWTYPWACCSNLDCQEVDAKAISEKPQGYVIQSTGEVVAYGDKRVKNSPDGEYHWCAHQAGMNAGHTICLFVPPKGF</sequence>
<protein>
    <submittedName>
        <fullName evidence="1">Uncharacterized protein</fullName>
    </submittedName>
</protein>
<proteinExistence type="predicted"/>
<reference evidence="1 2" key="1">
    <citation type="submission" date="2019-06" db="EMBL/GenBank/DDBJ databases">
        <title>Complete genome sequence of Ensifer mexicanus ITTG R7 isolated from nodules of Acacia angustissima (Mill.) Kuntze.</title>
        <authorList>
            <person name="Rincon-Rosales R."/>
            <person name="Rogel M.A."/>
            <person name="Guerrero G."/>
            <person name="Rincon-Molina C.I."/>
            <person name="Lopez-Lopez A."/>
            <person name="Martinez-Romero E."/>
        </authorList>
    </citation>
    <scope>NUCLEOTIDE SEQUENCE [LARGE SCALE GENOMIC DNA]</scope>
    <source>
        <strain evidence="1 2">ITTG R7</strain>
        <plasmid evidence="2">pemeittgr7a</plasmid>
    </source>
</reference>
<dbReference type="Proteomes" id="UP000510721">
    <property type="component" value="Plasmid pEmeITTGR7a"/>
</dbReference>
<gene>
    <name evidence="1" type="ORF">FKV68_21615</name>
</gene>